<gene>
    <name evidence="1" type="ORF">NQ315_005873</name>
</gene>
<protein>
    <submittedName>
        <fullName evidence="1">Uncharacterized protein</fullName>
    </submittedName>
</protein>
<keyword evidence="2" id="KW-1185">Reference proteome</keyword>
<sequence length="143" mass="16662">MPRFPLSGPRIELDSMHLFLIATDFIGQTKSYFQELNLHLDSDIHTIGKIVYTSNNIVLKPIADDKEVILSFLCDQVPEHGTYVHLYGNFSFFNELGNATWTNFDDYTESIILVLNVVLWKDLKHETFARKLEQILYTLNYKM</sequence>
<dbReference type="EMBL" id="JANEYG010000039">
    <property type="protein sequence ID" value="KAJ8916866.1"/>
    <property type="molecule type" value="Genomic_DNA"/>
</dbReference>
<dbReference type="Proteomes" id="UP001159042">
    <property type="component" value="Unassembled WGS sequence"/>
</dbReference>
<dbReference type="AlphaFoldDB" id="A0AAV8VSF6"/>
<evidence type="ECO:0000313" key="1">
    <source>
        <dbReference type="EMBL" id="KAJ8916866.1"/>
    </source>
</evidence>
<evidence type="ECO:0000313" key="2">
    <source>
        <dbReference type="Proteomes" id="UP001159042"/>
    </source>
</evidence>
<organism evidence="1 2">
    <name type="scientific">Exocentrus adspersus</name>
    <dbReference type="NCBI Taxonomy" id="1586481"/>
    <lineage>
        <taxon>Eukaryota</taxon>
        <taxon>Metazoa</taxon>
        <taxon>Ecdysozoa</taxon>
        <taxon>Arthropoda</taxon>
        <taxon>Hexapoda</taxon>
        <taxon>Insecta</taxon>
        <taxon>Pterygota</taxon>
        <taxon>Neoptera</taxon>
        <taxon>Endopterygota</taxon>
        <taxon>Coleoptera</taxon>
        <taxon>Polyphaga</taxon>
        <taxon>Cucujiformia</taxon>
        <taxon>Chrysomeloidea</taxon>
        <taxon>Cerambycidae</taxon>
        <taxon>Lamiinae</taxon>
        <taxon>Acanthocinini</taxon>
        <taxon>Exocentrus</taxon>
    </lineage>
</organism>
<accession>A0AAV8VSF6</accession>
<reference evidence="1 2" key="1">
    <citation type="journal article" date="2023" name="Insect Mol. Biol.">
        <title>Genome sequencing provides insights into the evolution of gene families encoding plant cell wall-degrading enzymes in longhorned beetles.</title>
        <authorList>
            <person name="Shin N.R."/>
            <person name="Okamura Y."/>
            <person name="Kirsch R."/>
            <person name="Pauchet Y."/>
        </authorList>
    </citation>
    <scope>NUCLEOTIDE SEQUENCE [LARGE SCALE GENOMIC DNA]</scope>
    <source>
        <strain evidence="1">EAD_L_NR</strain>
    </source>
</reference>
<comment type="caution">
    <text evidence="1">The sequence shown here is derived from an EMBL/GenBank/DDBJ whole genome shotgun (WGS) entry which is preliminary data.</text>
</comment>
<proteinExistence type="predicted"/>
<name>A0AAV8VSF6_9CUCU</name>